<keyword evidence="2" id="KW-1133">Transmembrane helix</keyword>
<sequence length="80" mass="8217">MHKFLGALEERAVQLDRMKTGASISSVAGSTVGLAGGVVSIVGLALAPVTAGASLTLTMVGTDWFKPLYPPISLLEYLLG</sequence>
<keyword evidence="2" id="KW-0472">Membrane</keyword>
<accession>A0A9D3SY28</accession>
<comment type="caution">
    <text evidence="3">The sequence shown here is derived from an EMBL/GenBank/DDBJ whole genome shotgun (WGS) entry which is preliminary data.</text>
</comment>
<dbReference type="GO" id="GO:0008289">
    <property type="term" value="F:lipid binding"/>
    <property type="evidence" value="ECO:0007669"/>
    <property type="project" value="InterPro"/>
</dbReference>
<dbReference type="PANTHER" id="PTHR14096">
    <property type="entry name" value="APOLIPOPROTEIN L"/>
    <property type="match status" value="1"/>
</dbReference>
<organism evidence="3 4">
    <name type="scientific">Megalops atlanticus</name>
    <name type="common">Tarpon</name>
    <name type="synonym">Clupea gigantea</name>
    <dbReference type="NCBI Taxonomy" id="7932"/>
    <lineage>
        <taxon>Eukaryota</taxon>
        <taxon>Metazoa</taxon>
        <taxon>Chordata</taxon>
        <taxon>Craniata</taxon>
        <taxon>Vertebrata</taxon>
        <taxon>Euteleostomi</taxon>
        <taxon>Actinopterygii</taxon>
        <taxon>Neopterygii</taxon>
        <taxon>Teleostei</taxon>
        <taxon>Elopiformes</taxon>
        <taxon>Megalopidae</taxon>
        <taxon>Megalops</taxon>
    </lineage>
</organism>
<evidence type="ECO:0000256" key="1">
    <source>
        <dbReference type="ARBA" id="ARBA00010090"/>
    </source>
</evidence>
<dbReference type="GO" id="GO:0042157">
    <property type="term" value="P:lipoprotein metabolic process"/>
    <property type="evidence" value="ECO:0007669"/>
    <property type="project" value="InterPro"/>
</dbReference>
<dbReference type="GO" id="GO:0006869">
    <property type="term" value="P:lipid transport"/>
    <property type="evidence" value="ECO:0007669"/>
    <property type="project" value="InterPro"/>
</dbReference>
<dbReference type="Pfam" id="PF05461">
    <property type="entry name" value="ApoL"/>
    <property type="match status" value="1"/>
</dbReference>
<protein>
    <submittedName>
        <fullName evidence="3">Uncharacterized protein</fullName>
    </submittedName>
</protein>
<evidence type="ECO:0000313" key="3">
    <source>
        <dbReference type="EMBL" id="KAG7460104.1"/>
    </source>
</evidence>
<reference evidence="3" key="1">
    <citation type="submission" date="2021-01" db="EMBL/GenBank/DDBJ databases">
        <authorList>
            <person name="Zahm M."/>
            <person name="Roques C."/>
            <person name="Cabau C."/>
            <person name="Klopp C."/>
            <person name="Donnadieu C."/>
            <person name="Jouanno E."/>
            <person name="Lampietro C."/>
            <person name="Louis A."/>
            <person name="Herpin A."/>
            <person name="Echchiki A."/>
            <person name="Berthelot C."/>
            <person name="Parey E."/>
            <person name="Roest-Crollius H."/>
            <person name="Braasch I."/>
            <person name="Postlethwait J."/>
            <person name="Bobe J."/>
            <person name="Montfort J."/>
            <person name="Bouchez O."/>
            <person name="Begum T."/>
            <person name="Mejri S."/>
            <person name="Adams A."/>
            <person name="Chen W.-J."/>
            <person name="Guiguen Y."/>
        </authorList>
    </citation>
    <scope>NUCLEOTIDE SEQUENCE</scope>
    <source>
        <strain evidence="3">YG-15Mar2019-1</strain>
        <tissue evidence="3">Brain</tissue>
    </source>
</reference>
<dbReference type="PANTHER" id="PTHR14096:SF57">
    <property type="entry name" value="APOLIPOPROTEIN L4"/>
    <property type="match status" value="1"/>
</dbReference>
<dbReference type="Proteomes" id="UP001046870">
    <property type="component" value="Chromosome 19"/>
</dbReference>
<name>A0A9D3SY28_MEGAT</name>
<dbReference type="InterPro" id="IPR008405">
    <property type="entry name" value="ApoL"/>
</dbReference>
<keyword evidence="2" id="KW-0812">Transmembrane</keyword>
<feature type="transmembrane region" description="Helical" evidence="2">
    <location>
        <begin position="21"/>
        <end position="47"/>
    </location>
</feature>
<dbReference type="OrthoDB" id="6146578at2759"/>
<proteinExistence type="inferred from homology"/>
<keyword evidence="4" id="KW-1185">Reference proteome</keyword>
<comment type="similarity">
    <text evidence="1">Belongs to the apolipoprotein L family.</text>
</comment>
<dbReference type="GO" id="GO:0016020">
    <property type="term" value="C:membrane"/>
    <property type="evidence" value="ECO:0007669"/>
    <property type="project" value="TreeGrafter"/>
</dbReference>
<dbReference type="GO" id="GO:0005576">
    <property type="term" value="C:extracellular region"/>
    <property type="evidence" value="ECO:0007669"/>
    <property type="project" value="InterPro"/>
</dbReference>
<dbReference type="AlphaFoldDB" id="A0A9D3SY28"/>
<gene>
    <name evidence="3" type="ORF">MATL_G00217720</name>
</gene>
<evidence type="ECO:0000256" key="2">
    <source>
        <dbReference type="SAM" id="Phobius"/>
    </source>
</evidence>
<dbReference type="EMBL" id="JAFDVH010000019">
    <property type="protein sequence ID" value="KAG7460104.1"/>
    <property type="molecule type" value="Genomic_DNA"/>
</dbReference>
<evidence type="ECO:0000313" key="4">
    <source>
        <dbReference type="Proteomes" id="UP001046870"/>
    </source>
</evidence>